<reference evidence="1 2" key="1">
    <citation type="submission" date="2020-03" db="EMBL/GenBank/DDBJ databases">
        <title>Roseomonas selenitidurans sp. nov. isolated from urban soil.</title>
        <authorList>
            <person name="Liu H."/>
        </authorList>
    </citation>
    <scope>NUCLEOTIDE SEQUENCE [LARGE SCALE GENOMIC DNA]</scope>
    <source>
        <strain evidence="1 2">BU-1</strain>
    </source>
</reference>
<dbReference type="Proteomes" id="UP000787635">
    <property type="component" value="Unassembled WGS sequence"/>
</dbReference>
<gene>
    <name evidence="1" type="primary">casA</name>
    <name evidence="1" type="ORF">HEQ75_05060</name>
</gene>
<dbReference type="EMBL" id="JAAVNE010000005">
    <property type="protein sequence ID" value="NKC30220.1"/>
    <property type="molecule type" value="Genomic_DNA"/>
</dbReference>
<dbReference type="NCBIfam" id="TIGR02547">
    <property type="entry name" value="casA_cse1"/>
    <property type="match status" value="1"/>
</dbReference>
<sequence>MFNLLTSAWVPVLRRSGHRACIRPAELTEYLDSDPVIALDWPRADFRIAGLEFLVGLFATAAAPAGHRAWRDGWYDPPPPAALDAAFAPFAHAFSLDGDGPRFLQDREDLVSDAEPIERLLIEAPGASTIRQNTDLLVRRGRVAGLGRASAAMALYTFQSWAPAGGAGNRTGLRGGGPMVTLVQPPGRPSLWHQIWANVPDSPEPVEPEDHSRIFPWLAPTLTSESGRAVSPEANAHPLQCWWGMPRRIRLNFADLDAPAPCDLTGTPDSVRVTGWRQRPRGANYAGWGDIHPLTPSYQVKAGAEVLPLHPQPGGVGYRHWLGLVLCSPDSLRRPAPAVTRWRDVREGVAEGGAARILAAGYDMDNMKARAFVESEMPLPAAPDADTRAALDVLATRLVLSANQVAGLLRSAVRFALFSAGASVKLDWELLSVTREKLWEGTEARFYALILARPPDASGQWLHHLRDVALHIFDEAAPLLPENGSAAPRISRARRGLLFALAGFGKEGTELFVTLELVAPTPKARKKGKAA</sequence>
<dbReference type="Pfam" id="PF09481">
    <property type="entry name" value="CRISPR_Cse1"/>
    <property type="match status" value="1"/>
</dbReference>
<protein>
    <submittedName>
        <fullName evidence="1">Type I-E CRISPR-associated protein Cse1/CasA</fullName>
    </submittedName>
</protein>
<dbReference type="InterPro" id="IPR013381">
    <property type="entry name" value="CRISPR-assoc_prot_Cse1"/>
</dbReference>
<proteinExistence type="predicted"/>
<dbReference type="RefSeq" id="WP_168027837.1">
    <property type="nucleotide sequence ID" value="NZ_JAAVNE010000005.1"/>
</dbReference>
<dbReference type="CDD" id="cd09729">
    <property type="entry name" value="Cse1_I-E"/>
    <property type="match status" value="1"/>
</dbReference>
<evidence type="ECO:0000313" key="2">
    <source>
        <dbReference type="Proteomes" id="UP000787635"/>
    </source>
</evidence>
<comment type="caution">
    <text evidence="1">The sequence shown here is derived from an EMBL/GenBank/DDBJ whole genome shotgun (WGS) entry which is preliminary data.</text>
</comment>
<keyword evidence="2" id="KW-1185">Reference proteome</keyword>
<evidence type="ECO:0000313" key="1">
    <source>
        <dbReference type="EMBL" id="NKC30220.1"/>
    </source>
</evidence>
<organism evidence="1 2">
    <name type="scientific">Falsiroseomonas selenitidurans</name>
    <dbReference type="NCBI Taxonomy" id="2716335"/>
    <lineage>
        <taxon>Bacteria</taxon>
        <taxon>Pseudomonadati</taxon>
        <taxon>Pseudomonadota</taxon>
        <taxon>Alphaproteobacteria</taxon>
        <taxon>Acetobacterales</taxon>
        <taxon>Roseomonadaceae</taxon>
        <taxon>Falsiroseomonas</taxon>
    </lineage>
</organism>
<name>A0ABX1E5L2_9PROT</name>
<accession>A0ABX1E5L2</accession>